<sequence length="101" mass="11285">MTPVITPEGKCIIKTQAGKWQKSGLVSNRTLVRPRNERKSTKNQYQITRGISPLVNPTNGNNTLIKSRGGKWSTISSRKREQGTQIITPQQTKVLITPQSQ</sequence>
<dbReference type="RefSeq" id="XP_008817280.1">
    <property type="nucleotide sequence ID" value="XM_008819058.1"/>
</dbReference>
<feature type="region of interest" description="Disordered" evidence="1">
    <location>
        <begin position="51"/>
        <end position="83"/>
    </location>
</feature>
<dbReference type="VEuPathDB" id="PlasmoDB:C922_03466"/>
<dbReference type="AlphaFoldDB" id="W7ALR5"/>
<organism evidence="2 3">
    <name type="scientific">Plasmodium inui San Antonio 1</name>
    <dbReference type="NCBI Taxonomy" id="1237626"/>
    <lineage>
        <taxon>Eukaryota</taxon>
        <taxon>Sar</taxon>
        <taxon>Alveolata</taxon>
        <taxon>Apicomplexa</taxon>
        <taxon>Aconoidasida</taxon>
        <taxon>Haemosporida</taxon>
        <taxon>Plasmodiidae</taxon>
        <taxon>Plasmodium</taxon>
        <taxon>Plasmodium (Plasmodium)</taxon>
    </lineage>
</organism>
<evidence type="ECO:0000313" key="3">
    <source>
        <dbReference type="Proteomes" id="UP000030640"/>
    </source>
</evidence>
<dbReference type="EMBL" id="KI965473">
    <property type="protein sequence ID" value="EUD66271.1"/>
    <property type="molecule type" value="Genomic_DNA"/>
</dbReference>
<proteinExistence type="predicted"/>
<evidence type="ECO:0000313" key="2">
    <source>
        <dbReference type="EMBL" id="EUD66271.1"/>
    </source>
</evidence>
<protein>
    <submittedName>
        <fullName evidence="2">Uncharacterized protein</fullName>
    </submittedName>
</protein>
<dbReference type="Proteomes" id="UP000030640">
    <property type="component" value="Unassembled WGS sequence"/>
</dbReference>
<keyword evidence="3" id="KW-1185">Reference proteome</keyword>
<gene>
    <name evidence="2" type="ORF">C922_03466</name>
</gene>
<name>W7ALR5_9APIC</name>
<feature type="compositionally biased region" description="Polar residues" evidence="1">
    <location>
        <begin position="51"/>
        <end position="65"/>
    </location>
</feature>
<accession>W7ALR5</accession>
<dbReference type="GeneID" id="20038740"/>
<reference evidence="2 3" key="1">
    <citation type="submission" date="2013-02" db="EMBL/GenBank/DDBJ databases">
        <title>The Genome Sequence of Plasmodium inui San Antonio 1.</title>
        <authorList>
            <consortium name="The Broad Institute Genome Sequencing Platform"/>
            <consortium name="The Broad Institute Genome Sequencing Center for Infectious Disease"/>
            <person name="Neafsey D."/>
            <person name="Cheeseman I."/>
            <person name="Volkman S."/>
            <person name="Adams J."/>
            <person name="Walker B."/>
            <person name="Young S.K."/>
            <person name="Zeng Q."/>
            <person name="Gargeya S."/>
            <person name="Fitzgerald M."/>
            <person name="Haas B."/>
            <person name="Abouelleil A."/>
            <person name="Alvarado L."/>
            <person name="Arachchi H.M."/>
            <person name="Berlin A.M."/>
            <person name="Chapman S.B."/>
            <person name="Dewar J."/>
            <person name="Goldberg J."/>
            <person name="Griggs A."/>
            <person name="Gujja S."/>
            <person name="Hansen M."/>
            <person name="Howarth C."/>
            <person name="Imamovic A."/>
            <person name="Larimer J."/>
            <person name="McCowan C."/>
            <person name="Murphy C."/>
            <person name="Neiman D."/>
            <person name="Pearson M."/>
            <person name="Priest M."/>
            <person name="Roberts A."/>
            <person name="Saif S."/>
            <person name="Shea T."/>
            <person name="Sisk P."/>
            <person name="Sykes S."/>
            <person name="Wortman J."/>
            <person name="Nusbaum C."/>
            <person name="Birren B."/>
        </authorList>
    </citation>
    <scope>NUCLEOTIDE SEQUENCE [LARGE SCALE GENOMIC DNA]</scope>
    <source>
        <strain evidence="2 3">San Antonio 1</strain>
    </source>
</reference>
<evidence type="ECO:0000256" key="1">
    <source>
        <dbReference type="SAM" id="MobiDB-lite"/>
    </source>
</evidence>